<dbReference type="Gene3D" id="1.25.40.20">
    <property type="entry name" value="Ankyrin repeat-containing domain"/>
    <property type="match status" value="1"/>
</dbReference>
<dbReference type="InterPro" id="IPR036770">
    <property type="entry name" value="Ankyrin_rpt-contain_sf"/>
</dbReference>
<dbReference type="EMBL" id="GIBP01002721">
    <property type="protein sequence ID" value="NDV31690.1"/>
    <property type="molecule type" value="Transcribed_RNA"/>
</dbReference>
<dbReference type="SMART" id="SM00248">
    <property type="entry name" value="ANK"/>
    <property type="match status" value="4"/>
</dbReference>
<reference evidence="1" key="1">
    <citation type="journal article" date="2020" name="J. Eukaryot. Microbiol.">
        <title>De novo Sequencing, Assembly and Annotation of the Transcriptome for the Free-Living Testate Amoeba Arcella intermedia.</title>
        <authorList>
            <person name="Ribeiro G.M."/>
            <person name="Porfirio-Sousa A.L."/>
            <person name="Maurer-Alcala X.X."/>
            <person name="Katz L.A."/>
            <person name="Lahr D.J.G."/>
        </authorList>
    </citation>
    <scope>NUCLEOTIDE SEQUENCE</scope>
</reference>
<organism evidence="1">
    <name type="scientific">Arcella intermedia</name>
    <dbReference type="NCBI Taxonomy" id="1963864"/>
    <lineage>
        <taxon>Eukaryota</taxon>
        <taxon>Amoebozoa</taxon>
        <taxon>Tubulinea</taxon>
        <taxon>Elardia</taxon>
        <taxon>Arcellinida</taxon>
        <taxon>Sphaerothecina</taxon>
        <taxon>Arcellidae</taxon>
        <taxon>Arcella</taxon>
    </lineage>
</organism>
<dbReference type="AlphaFoldDB" id="A0A6B2L411"/>
<protein>
    <submittedName>
        <fullName evidence="1">Uncharacterized protein</fullName>
    </submittedName>
</protein>
<proteinExistence type="predicted"/>
<evidence type="ECO:0000313" key="1">
    <source>
        <dbReference type="EMBL" id="NDV31690.1"/>
    </source>
</evidence>
<dbReference type="SUPFAM" id="SSF48403">
    <property type="entry name" value="Ankyrin repeat"/>
    <property type="match status" value="1"/>
</dbReference>
<sequence length="442" mass="50567">MLLDGHDPNQKDGRGNPVLHYLCSEDLPLFGKYFLNIRDDILDLLVEHGVDLEAKDKKGESVGHLCAHISDFHMLNKLVKYGLSVGSLNGQGKNIINILIEKHQHDFNQNFIYQMRELFATANPTPDDVNNGNMLVSLYNITSVIVGQVLKVADLLLEYGANPNVVVHQYDRLSLYLIYDVLESYCNIQTTRTTAWLLYLIQEHGPAALNNNTKRVPLIIPRNALMVVCDVHILQQLVEIGAPLHNKNLQLTLMDEHMETFYRTQQMIATQHNEDNSPLYQARLEQEVKILEYLFEQGVFMTGSTILVQGPPDLNDTIYMMWGKIITEALVGCVRKELFLPQFFVLPYGDTLEAFTSEKDKPERVYLLHTKFPPVASGVIEIHITCHGAFKYYWGKELPCTWTEEKSYDHAIQTKVEQVVDTPFYLILWGNNKRCTIKTTID</sequence>
<name>A0A6B2L411_9EUKA</name>
<dbReference type="InterPro" id="IPR002110">
    <property type="entry name" value="Ankyrin_rpt"/>
</dbReference>
<accession>A0A6B2L411</accession>